<sequence>MRQDHHTALEVRTSAAAVATPVLLVPFALLAALVMGRWAPLHDLDRSVSDRLHEVARANPGVVDVLTWLTHLLSPTAWRLAVLALVIWLVRRGSRAVAFWAAVTMIAGGVLGAVLKLLVSRHRPEFLEPVAQASGYAFPSGHALNAALGATIFLLVLLPMTRGRPLARAALWTGVVVLPLLTALTRVVLGVHWLSDVVAGLVLGAAVAVATAAAFSRRGVPEPVSG</sequence>
<dbReference type="Gene3D" id="1.20.144.10">
    <property type="entry name" value="Phosphatidic acid phosphatase type 2/haloperoxidase"/>
    <property type="match status" value="2"/>
</dbReference>
<feature type="transmembrane region" description="Helical" evidence="1">
    <location>
        <begin position="170"/>
        <end position="191"/>
    </location>
</feature>
<dbReference type="InterPro" id="IPR036938">
    <property type="entry name" value="PAP2/HPO_sf"/>
</dbReference>
<feature type="transmembrane region" description="Helical" evidence="1">
    <location>
        <begin position="68"/>
        <end position="90"/>
    </location>
</feature>
<dbReference type="PATRIC" id="fig|512565.3.peg.5261"/>
<keyword evidence="4" id="KW-1185">Reference proteome</keyword>
<accession>I0HBV0</accession>
<proteinExistence type="predicted"/>
<dbReference type="EMBL" id="AP012319">
    <property type="protein sequence ID" value="BAL90487.1"/>
    <property type="molecule type" value="Genomic_DNA"/>
</dbReference>
<dbReference type="CDD" id="cd03392">
    <property type="entry name" value="PAP2_like_2"/>
    <property type="match status" value="1"/>
</dbReference>
<dbReference type="SMART" id="SM00014">
    <property type="entry name" value="acidPPc"/>
    <property type="match status" value="1"/>
</dbReference>
<dbReference type="Pfam" id="PF01569">
    <property type="entry name" value="PAP2"/>
    <property type="match status" value="1"/>
</dbReference>
<dbReference type="STRING" id="512565.AMIS_52670"/>
<reference evidence="3 4" key="1">
    <citation type="submission" date="2012-02" db="EMBL/GenBank/DDBJ databases">
        <title>Complete genome sequence of Actinoplanes missouriensis 431 (= NBRC 102363).</title>
        <authorList>
            <person name="Ohnishi Y."/>
            <person name="Ishikawa J."/>
            <person name="Sekine M."/>
            <person name="Hosoyama A."/>
            <person name="Harada T."/>
            <person name="Narita H."/>
            <person name="Hata T."/>
            <person name="Konno Y."/>
            <person name="Tutikane K."/>
            <person name="Fujita N."/>
            <person name="Horinouchi S."/>
            <person name="Hayakawa M."/>
        </authorList>
    </citation>
    <scope>NUCLEOTIDE SEQUENCE [LARGE SCALE GENOMIC DNA]</scope>
    <source>
        <strain evidence="4">ATCC 14538 / DSM 43046 / CBS 188.64 / JCM 3121 / NBRC 102363 / NCIMB 12654 / NRRL B-3342 / UNCC 431</strain>
    </source>
</reference>
<protein>
    <recommendedName>
        <fullName evidence="2">Phosphatidic acid phosphatase type 2/haloperoxidase domain-containing protein</fullName>
    </recommendedName>
</protein>
<organism evidence="3 4">
    <name type="scientific">Actinoplanes missouriensis (strain ATCC 14538 / DSM 43046 / CBS 188.64 / JCM 3121 / NBRC 102363 / NCIMB 12654 / NRRL B-3342 / UNCC 431)</name>
    <dbReference type="NCBI Taxonomy" id="512565"/>
    <lineage>
        <taxon>Bacteria</taxon>
        <taxon>Bacillati</taxon>
        <taxon>Actinomycetota</taxon>
        <taxon>Actinomycetes</taxon>
        <taxon>Micromonosporales</taxon>
        <taxon>Micromonosporaceae</taxon>
        <taxon>Actinoplanes</taxon>
    </lineage>
</organism>
<evidence type="ECO:0000313" key="4">
    <source>
        <dbReference type="Proteomes" id="UP000007882"/>
    </source>
</evidence>
<dbReference type="eggNOG" id="COG0671">
    <property type="taxonomic scope" value="Bacteria"/>
</dbReference>
<keyword evidence="1" id="KW-0812">Transmembrane</keyword>
<keyword evidence="1" id="KW-1133">Transmembrane helix</keyword>
<dbReference type="PANTHER" id="PTHR14969:SF13">
    <property type="entry name" value="AT30094P"/>
    <property type="match status" value="1"/>
</dbReference>
<dbReference type="SUPFAM" id="SSF48317">
    <property type="entry name" value="Acid phosphatase/Vanadium-dependent haloperoxidase"/>
    <property type="match status" value="1"/>
</dbReference>
<dbReference type="HOGENOM" id="CLU_072573_3_1_11"/>
<dbReference type="PANTHER" id="PTHR14969">
    <property type="entry name" value="SPHINGOSINE-1-PHOSPHATE PHOSPHOHYDROLASE"/>
    <property type="match status" value="1"/>
</dbReference>
<feature type="transmembrane region" description="Helical" evidence="1">
    <location>
        <begin position="139"/>
        <end position="158"/>
    </location>
</feature>
<feature type="transmembrane region" description="Helical" evidence="1">
    <location>
        <begin position="97"/>
        <end position="119"/>
    </location>
</feature>
<feature type="transmembrane region" description="Helical" evidence="1">
    <location>
        <begin position="12"/>
        <end position="35"/>
    </location>
</feature>
<gene>
    <name evidence="3" type="ordered locus">AMIS_52670</name>
</gene>
<name>I0HBV0_ACTM4</name>
<feature type="transmembrane region" description="Helical" evidence="1">
    <location>
        <begin position="197"/>
        <end position="215"/>
    </location>
</feature>
<evidence type="ECO:0000259" key="2">
    <source>
        <dbReference type="SMART" id="SM00014"/>
    </source>
</evidence>
<dbReference type="KEGG" id="ams:AMIS_52670"/>
<keyword evidence="1" id="KW-0472">Membrane</keyword>
<dbReference type="RefSeq" id="WP_014445375.1">
    <property type="nucleotide sequence ID" value="NC_017093.1"/>
</dbReference>
<dbReference type="Proteomes" id="UP000007882">
    <property type="component" value="Chromosome"/>
</dbReference>
<dbReference type="InterPro" id="IPR000326">
    <property type="entry name" value="PAP2/HPO"/>
</dbReference>
<evidence type="ECO:0000256" key="1">
    <source>
        <dbReference type="SAM" id="Phobius"/>
    </source>
</evidence>
<dbReference type="AlphaFoldDB" id="I0HBV0"/>
<evidence type="ECO:0000313" key="3">
    <source>
        <dbReference type="EMBL" id="BAL90487.1"/>
    </source>
</evidence>
<feature type="domain" description="Phosphatidic acid phosphatase type 2/haloperoxidase" evidence="2">
    <location>
        <begin position="97"/>
        <end position="212"/>
    </location>
</feature>
<dbReference type="OrthoDB" id="5289372at2"/>